<evidence type="ECO:0000313" key="1">
    <source>
        <dbReference type="EMBL" id="CAG8716749.1"/>
    </source>
</evidence>
<protein>
    <submittedName>
        <fullName evidence="1">7193_t:CDS:1</fullName>
    </submittedName>
</protein>
<organism evidence="1 2">
    <name type="scientific">Acaulospora morrowiae</name>
    <dbReference type="NCBI Taxonomy" id="94023"/>
    <lineage>
        <taxon>Eukaryota</taxon>
        <taxon>Fungi</taxon>
        <taxon>Fungi incertae sedis</taxon>
        <taxon>Mucoromycota</taxon>
        <taxon>Glomeromycotina</taxon>
        <taxon>Glomeromycetes</taxon>
        <taxon>Diversisporales</taxon>
        <taxon>Acaulosporaceae</taxon>
        <taxon>Acaulospora</taxon>
    </lineage>
</organism>
<feature type="non-terminal residue" evidence="1">
    <location>
        <position position="62"/>
    </location>
</feature>
<dbReference type="EMBL" id="CAJVPV010021069">
    <property type="protein sequence ID" value="CAG8716749.1"/>
    <property type="molecule type" value="Genomic_DNA"/>
</dbReference>
<proteinExistence type="predicted"/>
<gene>
    <name evidence="1" type="ORF">AMORRO_LOCUS13055</name>
</gene>
<sequence length="62" mass="6876">MSFNEFQNKQDQTIFAVFKGAFLSSSTPDAIVFRCHVHLQSHGAMNNGLLVLVLLTRAAQPQ</sequence>
<reference evidence="1" key="1">
    <citation type="submission" date="2021-06" db="EMBL/GenBank/DDBJ databases">
        <authorList>
            <person name="Kallberg Y."/>
            <person name="Tangrot J."/>
            <person name="Rosling A."/>
        </authorList>
    </citation>
    <scope>NUCLEOTIDE SEQUENCE</scope>
    <source>
        <strain evidence="1">CL551</strain>
    </source>
</reference>
<keyword evidence="2" id="KW-1185">Reference proteome</keyword>
<accession>A0A9N9I2K9</accession>
<name>A0A9N9I2K9_9GLOM</name>
<dbReference type="AlphaFoldDB" id="A0A9N9I2K9"/>
<dbReference type="Proteomes" id="UP000789342">
    <property type="component" value="Unassembled WGS sequence"/>
</dbReference>
<evidence type="ECO:0000313" key="2">
    <source>
        <dbReference type="Proteomes" id="UP000789342"/>
    </source>
</evidence>
<comment type="caution">
    <text evidence="1">The sequence shown here is derived from an EMBL/GenBank/DDBJ whole genome shotgun (WGS) entry which is preliminary data.</text>
</comment>